<name>A0A8S1J6S8_9CHLO</name>
<proteinExistence type="predicted"/>
<evidence type="ECO:0000313" key="2">
    <source>
        <dbReference type="Proteomes" id="UP000708148"/>
    </source>
</evidence>
<accession>A0A8S1J6S8</accession>
<reference evidence="1" key="1">
    <citation type="submission" date="2020-12" db="EMBL/GenBank/DDBJ databases">
        <authorList>
            <person name="Iha C."/>
        </authorList>
    </citation>
    <scope>NUCLEOTIDE SEQUENCE</scope>
</reference>
<dbReference type="AlphaFoldDB" id="A0A8S1J6S8"/>
<comment type="caution">
    <text evidence="1">The sequence shown here is derived from an EMBL/GenBank/DDBJ whole genome shotgun (WGS) entry which is preliminary data.</text>
</comment>
<evidence type="ECO:0000313" key="1">
    <source>
        <dbReference type="EMBL" id="CAD7701936.1"/>
    </source>
</evidence>
<feature type="non-terminal residue" evidence="1">
    <location>
        <position position="567"/>
    </location>
</feature>
<keyword evidence="2" id="KW-1185">Reference proteome</keyword>
<protein>
    <submittedName>
        <fullName evidence="1">Uncharacterized protein</fullName>
    </submittedName>
</protein>
<sequence length="567" mass="60634">TCGTETCTLPNLCLTVTKTVKKMIEVPVTDCADPKLVCKEISKECGDTSCAYDEVCKVDKVCKKVYGYGYPYPAPEEVDPEDETPYYGYPYPYPEVAPEEDKAAPASAVAKAVATSDGGPASANAVAKAGGKSLLGAYGKYPAKYPEVDAAAEDPAYPYPGKVACKDVYSCEAVDPKVCKTVTHEVCVKKDPKSYAPGYYKGYPLGWAPGYKYGQPCGGSVCDPGSFCATCEVEVCKDAVLEKDAAQCGYDAKGVPTFCPAGHMCTELCAPVKKYIAVEVQVPVCVDPTDETYADEVAAGVTDCGPHKCLPGYECNSAPVKVCGAYEDPAEEEADDTLHGYYFFYDPTATEDAADDTMPGYYFYPHDAAGDASGCGYYLYPQPDISVDEDVKTVPYYYYYPSPAEQAAPMDPYYYYYPAPTTDNSADTPYYYGYPYAPKDDYSTDPHYYYPYPEPEPAAQDPYYYKPAPVDPYYTYAPEAPATKPGTVSAVAKSDGKNVYVWGSSDTTGDANATFNAYAGAGEDTYAEVDGGSGPGADGKGKANVYCDTAAADGKVAGCDGSATHTN</sequence>
<dbReference type="Proteomes" id="UP000708148">
    <property type="component" value="Unassembled WGS sequence"/>
</dbReference>
<gene>
    <name evidence="1" type="ORF">OSTQU699_LOCUS7295</name>
</gene>
<organism evidence="1 2">
    <name type="scientific">Ostreobium quekettii</name>
    <dbReference type="NCBI Taxonomy" id="121088"/>
    <lineage>
        <taxon>Eukaryota</taxon>
        <taxon>Viridiplantae</taxon>
        <taxon>Chlorophyta</taxon>
        <taxon>core chlorophytes</taxon>
        <taxon>Ulvophyceae</taxon>
        <taxon>TCBD clade</taxon>
        <taxon>Bryopsidales</taxon>
        <taxon>Ostreobineae</taxon>
        <taxon>Ostreobiaceae</taxon>
        <taxon>Ostreobium</taxon>
    </lineage>
</organism>
<dbReference type="EMBL" id="CAJHUC010001662">
    <property type="protein sequence ID" value="CAD7701936.1"/>
    <property type="molecule type" value="Genomic_DNA"/>
</dbReference>